<dbReference type="Gene3D" id="2.40.50.90">
    <property type="match status" value="1"/>
</dbReference>
<evidence type="ECO:0000313" key="1">
    <source>
        <dbReference type="Proteomes" id="UP000694888"/>
    </source>
</evidence>
<dbReference type="RefSeq" id="XP_012940557.1">
    <property type="nucleotide sequence ID" value="XM_013085103.2"/>
</dbReference>
<dbReference type="SUPFAM" id="SSF50199">
    <property type="entry name" value="Staphylococcal nuclease"/>
    <property type="match status" value="1"/>
</dbReference>
<evidence type="ECO:0000313" key="3">
    <source>
        <dbReference type="RefSeq" id="XP_012940557.1"/>
    </source>
</evidence>
<dbReference type="PANTHER" id="PTHR28434:SF1">
    <property type="entry name" value="PROTEIN C3ORF33"/>
    <property type="match status" value="1"/>
</dbReference>
<gene>
    <name evidence="2 3" type="primary">LOC101846663</name>
</gene>
<accession>A0ABM0JW43</accession>
<keyword evidence="1" id="KW-1185">Reference proteome</keyword>
<name>A0ABM0JW43_APLCA</name>
<dbReference type="Proteomes" id="UP000694888">
    <property type="component" value="Unplaced"/>
</dbReference>
<reference evidence="2 3" key="1">
    <citation type="submission" date="2025-05" db="UniProtKB">
        <authorList>
            <consortium name="RefSeq"/>
        </authorList>
    </citation>
    <scope>IDENTIFICATION</scope>
</reference>
<dbReference type="PANTHER" id="PTHR28434">
    <property type="entry name" value="PROTEIN C3ORF33"/>
    <property type="match status" value="1"/>
</dbReference>
<dbReference type="InterPro" id="IPR042421">
    <property type="entry name" value="C3orf33-like"/>
</dbReference>
<proteinExistence type="predicted"/>
<dbReference type="InterPro" id="IPR035437">
    <property type="entry name" value="SNase_OB-fold_sf"/>
</dbReference>
<dbReference type="RefSeq" id="XP_005102889.1">
    <property type="nucleotide sequence ID" value="XM_005102832.3"/>
</dbReference>
<dbReference type="GeneID" id="101846663"/>
<sequence length="248" mass="29292">MVQPEAQAETVVTRRERSLFNFIDSHLKELRWSAYGLGAVAFIVLVRKTRSTTKFKNVCNIPDHFVEKHYKLQGVVKQVTQDGALLVDHIPIMHLDMFPKGDLHSEQQYLCLQLAGLSMTPEGNKWLHTNTVRRHVWFTLLQRDSQVLDCHIKVKKSFWWYQSVNKALVRQGICAVKHFDSLPKSDSYNKLLRQLITLEDAASRKGRGLWREESKYRAWMRQKRSLFTFQWIKDKWQNIWRKKSQPPS</sequence>
<organism evidence="1 2">
    <name type="scientific">Aplysia californica</name>
    <name type="common">California sea hare</name>
    <dbReference type="NCBI Taxonomy" id="6500"/>
    <lineage>
        <taxon>Eukaryota</taxon>
        <taxon>Metazoa</taxon>
        <taxon>Spiralia</taxon>
        <taxon>Lophotrochozoa</taxon>
        <taxon>Mollusca</taxon>
        <taxon>Gastropoda</taxon>
        <taxon>Heterobranchia</taxon>
        <taxon>Euthyneura</taxon>
        <taxon>Tectipleura</taxon>
        <taxon>Aplysiida</taxon>
        <taxon>Aplysioidea</taxon>
        <taxon>Aplysiidae</taxon>
        <taxon>Aplysia</taxon>
    </lineage>
</organism>
<evidence type="ECO:0000313" key="2">
    <source>
        <dbReference type="RefSeq" id="XP_005102889.1"/>
    </source>
</evidence>
<protein>
    <submittedName>
        <fullName evidence="2 3">Protein C3orf33 homolog</fullName>
    </submittedName>
</protein>